<dbReference type="EC" id="4.2.2.-" evidence="3"/>
<keyword evidence="4" id="KW-1185">Reference proteome</keyword>
<dbReference type="InterPro" id="IPR023346">
    <property type="entry name" value="Lysozyme-like_dom_sf"/>
</dbReference>
<sequence length="363" mass="39649">MMRPFLLQLLILSPLAFVGCASQPNQEGAPIFRGSALGSSSVQGDFAHAPGVDAFIQRMQRKHGFSPAQTAAILSRAQRRESIINLMDRQAPRRSTGPNGAWTRYRAKFLTDASISNGVQFWRRHESALARASAHYGVPSEYIVAIIGVETRYGGFVGKTSILDALATLSFAYPRRADYFTSELEEFLVMARDEGIDPTQPEGSFAGAMGLCQFMPSSFRDYAVDFTGDGHRNLWHPEDAIGSVANYFKQHGWRAGQGVAVRANVAPGASVGLMKTGFDTRYGLGELAARGVVPAGSLSSMGEVSLLQLDAVGGYQYWIGLHNFYVITRYNHSSYYAMAVHQLAQAIRARHSGLPSVRLSSVW</sequence>
<feature type="signal peptide" evidence="1">
    <location>
        <begin position="1"/>
        <end position="21"/>
    </location>
</feature>
<keyword evidence="3" id="KW-0456">Lyase</keyword>
<protein>
    <submittedName>
        <fullName evidence="3">Lytic murein transglycosylase B</fullName>
        <ecNumber evidence="3">4.2.2.-</ecNumber>
    </submittedName>
</protein>
<evidence type="ECO:0000313" key="4">
    <source>
        <dbReference type="Proteomes" id="UP001597337"/>
    </source>
</evidence>
<dbReference type="PANTHER" id="PTHR30163:SF9">
    <property type="entry name" value="MEMBRANE-BOUND LYTIC MUREIN TRANSGLYCOSYLASE B"/>
    <property type="match status" value="1"/>
</dbReference>
<accession>A0ABW4Y500</accession>
<dbReference type="CDD" id="cd13399">
    <property type="entry name" value="Slt35-like"/>
    <property type="match status" value="1"/>
</dbReference>
<dbReference type="InterPro" id="IPR011757">
    <property type="entry name" value="Lytic_transglycosylase_MltB"/>
</dbReference>
<keyword evidence="1" id="KW-0732">Signal</keyword>
<organism evidence="3 4">
    <name type="scientific">Thiorhodococcus fuscus</name>
    <dbReference type="NCBI Taxonomy" id="527200"/>
    <lineage>
        <taxon>Bacteria</taxon>
        <taxon>Pseudomonadati</taxon>
        <taxon>Pseudomonadota</taxon>
        <taxon>Gammaproteobacteria</taxon>
        <taxon>Chromatiales</taxon>
        <taxon>Chromatiaceae</taxon>
        <taxon>Thiorhodococcus</taxon>
    </lineage>
</organism>
<feature type="domain" description="Transglycosylase SLT" evidence="2">
    <location>
        <begin position="50"/>
        <end position="345"/>
    </location>
</feature>
<dbReference type="EMBL" id="JBHUHX010000005">
    <property type="protein sequence ID" value="MFD2110795.1"/>
    <property type="molecule type" value="Genomic_DNA"/>
</dbReference>
<dbReference type="NCBIfam" id="TIGR02282">
    <property type="entry name" value="MltB"/>
    <property type="match status" value="1"/>
</dbReference>
<dbReference type="GO" id="GO:0016829">
    <property type="term" value="F:lyase activity"/>
    <property type="evidence" value="ECO:0007669"/>
    <property type="project" value="UniProtKB-KW"/>
</dbReference>
<evidence type="ECO:0000256" key="1">
    <source>
        <dbReference type="SAM" id="SignalP"/>
    </source>
</evidence>
<reference evidence="4" key="1">
    <citation type="journal article" date="2019" name="Int. J. Syst. Evol. Microbiol.">
        <title>The Global Catalogue of Microorganisms (GCM) 10K type strain sequencing project: providing services to taxonomists for standard genome sequencing and annotation.</title>
        <authorList>
            <consortium name="The Broad Institute Genomics Platform"/>
            <consortium name="The Broad Institute Genome Sequencing Center for Infectious Disease"/>
            <person name="Wu L."/>
            <person name="Ma J."/>
        </authorList>
    </citation>
    <scope>NUCLEOTIDE SEQUENCE [LARGE SCALE GENOMIC DNA]</scope>
    <source>
        <strain evidence="4">KACC 12597</strain>
    </source>
</reference>
<dbReference type="Gene3D" id="1.10.530.10">
    <property type="match status" value="1"/>
</dbReference>
<dbReference type="InterPro" id="IPR031304">
    <property type="entry name" value="SLT_2"/>
</dbReference>
<evidence type="ECO:0000259" key="2">
    <source>
        <dbReference type="Pfam" id="PF13406"/>
    </source>
</evidence>
<dbReference type="PROSITE" id="PS51257">
    <property type="entry name" value="PROKAR_LIPOPROTEIN"/>
    <property type="match status" value="1"/>
</dbReference>
<dbReference type="Proteomes" id="UP001597337">
    <property type="component" value="Unassembled WGS sequence"/>
</dbReference>
<dbReference type="PANTHER" id="PTHR30163">
    <property type="entry name" value="MEMBRANE-BOUND LYTIC MUREIN TRANSGLYCOSYLASE B"/>
    <property type="match status" value="1"/>
</dbReference>
<dbReference type="RefSeq" id="WP_386022978.1">
    <property type="nucleotide sequence ID" value="NZ_JBHUHX010000005.1"/>
</dbReference>
<comment type="caution">
    <text evidence="3">The sequence shown here is derived from an EMBL/GenBank/DDBJ whole genome shotgun (WGS) entry which is preliminary data.</text>
</comment>
<dbReference type="InterPro" id="IPR043426">
    <property type="entry name" value="MltB-like"/>
</dbReference>
<gene>
    <name evidence="3" type="primary">mltB</name>
    <name evidence="3" type="ORF">ACFSJC_02930</name>
</gene>
<dbReference type="NCBIfam" id="NF008029">
    <property type="entry name" value="PRK10760.1"/>
    <property type="match status" value="1"/>
</dbReference>
<dbReference type="SUPFAM" id="SSF53955">
    <property type="entry name" value="Lysozyme-like"/>
    <property type="match status" value="1"/>
</dbReference>
<evidence type="ECO:0000313" key="3">
    <source>
        <dbReference type="EMBL" id="MFD2110795.1"/>
    </source>
</evidence>
<dbReference type="Gene3D" id="1.10.8.350">
    <property type="entry name" value="Bacterial muramidase"/>
    <property type="match status" value="1"/>
</dbReference>
<proteinExistence type="predicted"/>
<dbReference type="Pfam" id="PF13406">
    <property type="entry name" value="SLT_2"/>
    <property type="match status" value="1"/>
</dbReference>
<feature type="chain" id="PRO_5045458424" evidence="1">
    <location>
        <begin position="22"/>
        <end position="363"/>
    </location>
</feature>
<name>A0ABW4Y500_9GAMM</name>